<comment type="caution">
    <text evidence="14">The sequence shown here is derived from an EMBL/GenBank/DDBJ whole genome shotgun (WGS) entry which is preliminary data.</text>
</comment>
<evidence type="ECO:0000256" key="12">
    <source>
        <dbReference type="HAMAP-Rule" id="MF_01479"/>
    </source>
</evidence>
<evidence type="ECO:0000256" key="3">
    <source>
        <dbReference type="ARBA" id="ARBA00022485"/>
    </source>
</evidence>
<dbReference type="InterPro" id="IPR003482">
    <property type="entry name" value="Whib"/>
</dbReference>
<evidence type="ECO:0000256" key="6">
    <source>
        <dbReference type="ARBA" id="ARBA00023004"/>
    </source>
</evidence>
<protein>
    <recommendedName>
        <fullName evidence="12">Transcriptional regulator WhiB</fullName>
    </recommendedName>
</protein>
<comment type="similarity">
    <text evidence="2 12">Belongs to the WhiB family.</text>
</comment>
<evidence type="ECO:0000256" key="9">
    <source>
        <dbReference type="ARBA" id="ARBA00023125"/>
    </source>
</evidence>
<gene>
    <name evidence="12" type="primary">whiB</name>
    <name evidence="14" type="ORF">GCM10009663_20330</name>
</gene>
<evidence type="ECO:0000256" key="8">
    <source>
        <dbReference type="ARBA" id="ARBA00023015"/>
    </source>
</evidence>
<evidence type="ECO:0000313" key="15">
    <source>
        <dbReference type="Proteomes" id="UP001499987"/>
    </source>
</evidence>
<organism evidence="14 15">
    <name type="scientific">Kitasatospora arboriphila</name>
    <dbReference type="NCBI Taxonomy" id="258052"/>
    <lineage>
        <taxon>Bacteria</taxon>
        <taxon>Bacillati</taxon>
        <taxon>Actinomycetota</taxon>
        <taxon>Actinomycetes</taxon>
        <taxon>Kitasatosporales</taxon>
        <taxon>Streptomycetaceae</taxon>
        <taxon>Kitasatospora</taxon>
    </lineage>
</organism>
<proteinExistence type="inferred from homology"/>
<keyword evidence="5 12" id="KW-0479">Metal-binding</keyword>
<feature type="domain" description="4Fe-4S Wbl-type" evidence="13">
    <location>
        <begin position="22"/>
        <end position="86"/>
    </location>
</feature>
<feature type="binding site" evidence="12">
    <location>
        <position position="53"/>
    </location>
    <ligand>
        <name>[4Fe-4S] cluster</name>
        <dbReference type="ChEBI" id="CHEBI:49883"/>
    </ligand>
</feature>
<evidence type="ECO:0000313" key="14">
    <source>
        <dbReference type="EMBL" id="GAA1078296.1"/>
    </source>
</evidence>
<keyword evidence="8 12" id="KW-0805">Transcription regulation</keyword>
<feature type="binding site" evidence="12">
    <location>
        <position position="23"/>
    </location>
    <ligand>
        <name>[4Fe-4S] cluster</name>
        <dbReference type="ChEBI" id="CHEBI:49883"/>
    </ligand>
</feature>
<dbReference type="RefSeq" id="WP_344623184.1">
    <property type="nucleotide sequence ID" value="NZ_BAAALD010000013.1"/>
</dbReference>
<comment type="function">
    <text evidence="12">Acts as a transcriptional regulator. Probably redox-responsive. The apo- but not holo-form probably binds DNA.</text>
</comment>
<evidence type="ECO:0000256" key="7">
    <source>
        <dbReference type="ARBA" id="ARBA00023014"/>
    </source>
</evidence>
<evidence type="ECO:0000256" key="2">
    <source>
        <dbReference type="ARBA" id="ARBA00006597"/>
    </source>
</evidence>
<evidence type="ECO:0000259" key="13">
    <source>
        <dbReference type="PROSITE" id="PS51674"/>
    </source>
</evidence>
<dbReference type="PANTHER" id="PTHR38839:SF5">
    <property type="entry name" value="TRANSCRIPTIONAL REGULATOR WHID"/>
    <property type="match status" value="1"/>
</dbReference>
<name>A0ABN1TE06_9ACTN</name>
<keyword evidence="11 12" id="KW-0804">Transcription</keyword>
<feature type="binding site" evidence="12">
    <location>
        <position position="56"/>
    </location>
    <ligand>
        <name>[4Fe-4S] cluster</name>
        <dbReference type="ChEBI" id="CHEBI:49883"/>
    </ligand>
</feature>
<keyword evidence="10 12" id="KW-1015">Disulfide bond</keyword>
<dbReference type="Pfam" id="PF02467">
    <property type="entry name" value="Whib"/>
    <property type="match status" value="1"/>
</dbReference>
<dbReference type="HAMAP" id="MF_01479">
    <property type="entry name" value="WhiB"/>
    <property type="match status" value="1"/>
</dbReference>
<feature type="binding site" evidence="12">
    <location>
        <position position="62"/>
    </location>
    <ligand>
        <name>[4Fe-4S] cluster</name>
        <dbReference type="ChEBI" id="CHEBI:49883"/>
    </ligand>
</feature>
<dbReference type="Proteomes" id="UP001499987">
    <property type="component" value="Unassembled WGS sequence"/>
</dbReference>
<sequence length="99" mass="11071">MAMISRLPGPLHQRWDWQLQGACRRSDARLFFHPSGERGRAHDAREEAAKRICGDCPVRAECLAHALSVREPYGVWGGMGEDERRAVMGPARRGACRTA</sequence>
<keyword evidence="9 12" id="KW-0238">DNA-binding</keyword>
<accession>A0ABN1TE06</accession>
<evidence type="ECO:0000256" key="10">
    <source>
        <dbReference type="ARBA" id="ARBA00023157"/>
    </source>
</evidence>
<keyword evidence="4 12" id="KW-0963">Cytoplasm</keyword>
<keyword evidence="15" id="KW-1185">Reference proteome</keyword>
<keyword evidence="6 12" id="KW-0408">Iron</keyword>
<reference evidence="14 15" key="1">
    <citation type="journal article" date="2019" name="Int. J. Syst. Evol. Microbiol.">
        <title>The Global Catalogue of Microorganisms (GCM) 10K type strain sequencing project: providing services to taxonomists for standard genome sequencing and annotation.</title>
        <authorList>
            <consortium name="The Broad Institute Genomics Platform"/>
            <consortium name="The Broad Institute Genome Sequencing Center for Infectious Disease"/>
            <person name="Wu L."/>
            <person name="Ma J."/>
        </authorList>
    </citation>
    <scope>NUCLEOTIDE SEQUENCE [LARGE SCALE GENOMIC DNA]</scope>
    <source>
        <strain evidence="14 15">JCM 13002</strain>
    </source>
</reference>
<comment type="PTM">
    <text evidence="12">The Fe-S cluster can be nitrosylated by nitric oxide (NO).</text>
</comment>
<keyword evidence="3 12" id="KW-0004">4Fe-4S</keyword>
<evidence type="ECO:0000256" key="1">
    <source>
        <dbReference type="ARBA" id="ARBA00004496"/>
    </source>
</evidence>
<evidence type="ECO:0000256" key="4">
    <source>
        <dbReference type="ARBA" id="ARBA00022490"/>
    </source>
</evidence>
<dbReference type="EMBL" id="BAAALD010000013">
    <property type="protein sequence ID" value="GAA1078296.1"/>
    <property type="molecule type" value="Genomic_DNA"/>
</dbReference>
<dbReference type="PROSITE" id="PS51674">
    <property type="entry name" value="4FE4S_WBL"/>
    <property type="match status" value="1"/>
</dbReference>
<evidence type="ECO:0000256" key="5">
    <source>
        <dbReference type="ARBA" id="ARBA00022723"/>
    </source>
</evidence>
<dbReference type="InterPro" id="IPR034768">
    <property type="entry name" value="4FE4S_WBL"/>
</dbReference>
<dbReference type="PANTHER" id="PTHR38839">
    <property type="entry name" value="TRANSCRIPTIONAL REGULATOR WHID-RELATED"/>
    <property type="match status" value="1"/>
</dbReference>
<evidence type="ECO:0000256" key="11">
    <source>
        <dbReference type="ARBA" id="ARBA00023163"/>
    </source>
</evidence>
<comment type="subcellular location">
    <subcellularLocation>
        <location evidence="1 12">Cytoplasm</location>
    </subcellularLocation>
</comment>
<comment type="cofactor">
    <cofactor evidence="12">
        <name>[4Fe-4S] cluster</name>
        <dbReference type="ChEBI" id="CHEBI:49883"/>
    </cofactor>
    <text evidence="12">Binds 1 [4Fe-4S] cluster per subunit. Following nitrosylation of the [4Fe-4S] cluster binds 1 [4Fe-8(NO)] cluster per subunit.</text>
</comment>
<comment type="PTM">
    <text evidence="12">Upon Fe-S cluster removal intramolecular disulfide bonds are formed.</text>
</comment>
<keyword evidence="7 12" id="KW-0411">Iron-sulfur</keyword>